<feature type="region of interest" description="Disordered" evidence="1">
    <location>
        <begin position="154"/>
        <end position="258"/>
    </location>
</feature>
<evidence type="ECO:0000256" key="1">
    <source>
        <dbReference type="SAM" id="MobiDB-lite"/>
    </source>
</evidence>
<protein>
    <submittedName>
        <fullName evidence="2">Uncharacterized protein</fullName>
    </submittedName>
</protein>
<feature type="compositionally biased region" description="Pro residues" evidence="1">
    <location>
        <begin position="197"/>
        <end position="210"/>
    </location>
</feature>
<feature type="compositionally biased region" description="Polar residues" evidence="1">
    <location>
        <begin position="79"/>
        <end position="88"/>
    </location>
</feature>
<evidence type="ECO:0000313" key="3">
    <source>
        <dbReference type="Proteomes" id="UP000326924"/>
    </source>
</evidence>
<dbReference type="Proteomes" id="UP000326924">
    <property type="component" value="Unassembled WGS sequence"/>
</dbReference>
<keyword evidence="3" id="KW-1185">Reference proteome</keyword>
<feature type="non-terminal residue" evidence="2">
    <location>
        <position position="1"/>
    </location>
</feature>
<accession>A0A5J5EBP2</accession>
<name>A0A5J5EBP2_9PEZI</name>
<feature type="region of interest" description="Disordered" evidence="1">
    <location>
        <begin position="1"/>
        <end position="95"/>
    </location>
</feature>
<dbReference type="InParanoid" id="A0A5J5EBP2"/>
<feature type="compositionally biased region" description="Polar residues" evidence="1">
    <location>
        <begin position="29"/>
        <end position="50"/>
    </location>
</feature>
<proteinExistence type="predicted"/>
<feature type="compositionally biased region" description="Polar residues" evidence="1">
    <location>
        <begin position="159"/>
        <end position="172"/>
    </location>
</feature>
<organism evidence="2 3">
    <name type="scientific">Sphaerosporella brunnea</name>
    <dbReference type="NCBI Taxonomy" id="1250544"/>
    <lineage>
        <taxon>Eukaryota</taxon>
        <taxon>Fungi</taxon>
        <taxon>Dikarya</taxon>
        <taxon>Ascomycota</taxon>
        <taxon>Pezizomycotina</taxon>
        <taxon>Pezizomycetes</taxon>
        <taxon>Pezizales</taxon>
        <taxon>Pyronemataceae</taxon>
        <taxon>Sphaerosporella</taxon>
    </lineage>
</organism>
<gene>
    <name evidence="2" type="ORF">FN846DRAFT_896663</name>
</gene>
<comment type="caution">
    <text evidence="2">The sequence shown here is derived from an EMBL/GenBank/DDBJ whole genome shotgun (WGS) entry which is preliminary data.</text>
</comment>
<dbReference type="AlphaFoldDB" id="A0A5J5EBP2"/>
<reference evidence="2 3" key="1">
    <citation type="submission" date="2019-09" db="EMBL/GenBank/DDBJ databases">
        <title>Draft genome of the ectomycorrhizal ascomycete Sphaerosporella brunnea.</title>
        <authorList>
            <consortium name="DOE Joint Genome Institute"/>
            <person name="Benucci G.M."/>
            <person name="Marozzi G."/>
            <person name="Antonielli L."/>
            <person name="Sanchez S."/>
            <person name="Marco P."/>
            <person name="Wang X."/>
            <person name="Falini L.B."/>
            <person name="Barry K."/>
            <person name="Haridas S."/>
            <person name="Lipzen A."/>
            <person name="Labutti K."/>
            <person name="Grigoriev I.V."/>
            <person name="Murat C."/>
            <person name="Martin F."/>
            <person name="Albertini E."/>
            <person name="Donnini D."/>
            <person name="Bonito G."/>
        </authorList>
    </citation>
    <scope>NUCLEOTIDE SEQUENCE [LARGE SCALE GENOMIC DNA]</scope>
    <source>
        <strain evidence="2 3">Sb_GMNB300</strain>
    </source>
</reference>
<sequence length="302" mass="33644">TRTTTRCLTSPHKRPLPGSLGPPRVLTTLPCQGQPNTRDRNTAVNQTNQQKPRETEKRSHASPLRHAAKAQARRGYSQRRWTPTQPSHPSFDHRASGTTLQKIHLNLHPDAQAHFQLQTSWLSPASSGLRHLEISFGNSKKLARRDGHARTLHIPHPQMYTSPPASPRISQTPPSPHLSRAQPAHHTRAPLRNKDLPQPPVPHNPSPRTPPAKSRAGGEVLKGFDCSAELPGRAPRKARPPCQQDHNPENARNVHTPGRRTIDQLDDARVSDSDCIYAVLRLGVTRRPQTQLGRRRLDSVVT</sequence>
<evidence type="ECO:0000313" key="2">
    <source>
        <dbReference type="EMBL" id="KAA8892661.1"/>
    </source>
</evidence>
<dbReference type="EMBL" id="VXIS01000646">
    <property type="protein sequence ID" value="KAA8892661.1"/>
    <property type="molecule type" value="Genomic_DNA"/>
</dbReference>